<dbReference type="OrthoDB" id="4773470at2"/>
<feature type="transmembrane region" description="Helical" evidence="1">
    <location>
        <begin position="12"/>
        <end position="32"/>
    </location>
</feature>
<dbReference type="Proteomes" id="UP000238362">
    <property type="component" value="Unassembled WGS sequence"/>
</dbReference>
<name>A0A2T0LQF3_9PSEU</name>
<evidence type="ECO:0000256" key="1">
    <source>
        <dbReference type="SAM" id="Phobius"/>
    </source>
</evidence>
<dbReference type="RefSeq" id="WP_106180751.1">
    <property type="nucleotide sequence ID" value="NZ_PVNH01000009.1"/>
</dbReference>
<comment type="caution">
    <text evidence="2">The sequence shown here is derived from an EMBL/GenBank/DDBJ whole genome shotgun (WGS) entry which is preliminary data.</text>
</comment>
<reference evidence="2 3" key="1">
    <citation type="submission" date="2018-03" db="EMBL/GenBank/DDBJ databases">
        <title>Genomic Encyclopedia of Type Strains, Phase III (KMG-III): the genomes of soil and plant-associated and newly described type strains.</title>
        <authorList>
            <person name="Whitman W."/>
        </authorList>
    </citation>
    <scope>NUCLEOTIDE SEQUENCE [LARGE SCALE GENOMIC DNA]</scope>
    <source>
        <strain evidence="2 3">CGMCC 4.7125</strain>
    </source>
</reference>
<keyword evidence="1" id="KW-0472">Membrane</keyword>
<evidence type="ECO:0008006" key="4">
    <source>
        <dbReference type="Google" id="ProtNLM"/>
    </source>
</evidence>
<dbReference type="AlphaFoldDB" id="A0A2T0LQF3"/>
<gene>
    <name evidence="2" type="ORF">B0I33_109222</name>
</gene>
<keyword evidence="3" id="KW-1185">Reference proteome</keyword>
<proteinExistence type="predicted"/>
<organism evidence="2 3">
    <name type="scientific">Prauserella shujinwangii</name>
    <dbReference type="NCBI Taxonomy" id="1453103"/>
    <lineage>
        <taxon>Bacteria</taxon>
        <taxon>Bacillati</taxon>
        <taxon>Actinomycetota</taxon>
        <taxon>Actinomycetes</taxon>
        <taxon>Pseudonocardiales</taxon>
        <taxon>Pseudonocardiaceae</taxon>
        <taxon>Prauserella</taxon>
    </lineage>
</organism>
<sequence>MSVLYREPGASGWPVLWGPLFAAAGYLLELLAGDRPHTLLWVFVAAGLSLFFAAWVFARRRFLAVAVTDTELRQGAERLPVERIESASDVPTPLGTRVLGGSWSVPRKYTELPLRLDDGTVVLAWARDPERLRAALERARRT</sequence>
<feature type="transmembrane region" description="Helical" evidence="1">
    <location>
        <begin position="38"/>
        <end position="58"/>
    </location>
</feature>
<dbReference type="EMBL" id="PVNH01000009">
    <property type="protein sequence ID" value="PRX45559.1"/>
    <property type="molecule type" value="Genomic_DNA"/>
</dbReference>
<accession>A0A2T0LQF3</accession>
<evidence type="ECO:0000313" key="2">
    <source>
        <dbReference type="EMBL" id="PRX45559.1"/>
    </source>
</evidence>
<protein>
    <recommendedName>
        <fullName evidence="4">DUF3093 family protein</fullName>
    </recommendedName>
</protein>
<keyword evidence="1" id="KW-1133">Transmembrane helix</keyword>
<keyword evidence="1" id="KW-0812">Transmembrane</keyword>
<evidence type="ECO:0000313" key="3">
    <source>
        <dbReference type="Proteomes" id="UP000238362"/>
    </source>
</evidence>